<dbReference type="GO" id="GO:0003986">
    <property type="term" value="F:acetyl-CoA hydrolase activity"/>
    <property type="evidence" value="ECO:0007669"/>
    <property type="project" value="UniProtKB-EC"/>
</dbReference>
<dbReference type="GO" id="GO:0008775">
    <property type="term" value="F:acetate CoA-transferase activity"/>
    <property type="evidence" value="ECO:0007669"/>
    <property type="project" value="InterPro"/>
</dbReference>
<dbReference type="FunFam" id="3.40.1080.20:FF:000001">
    <property type="entry name" value="Acetyl-CoA hydrolase Ach1"/>
    <property type="match status" value="1"/>
</dbReference>
<evidence type="ECO:0000256" key="2">
    <source>
        <dbReference type="ARBA" id="ARBA00007797"/>
    </source>
</evidence>
<dbReference type="InterPro" id="IPR005612">
    <property type="entry name" value="CCAAT-binding_factor"/>
</dbReference>
<comment type="similarity">
    <text evidence="3">Belongs to the acetyl-CoA hydrolase/transferase family.</text>
</comment>
<dbReference type="Gene3D" id="3.40.1080.10">
    <property type="entry name" value="Glutaconate Coenzyme A-transferase"/>
    <property type="match status" value="1"/>
</dbReference>
<keyword evidence="12" id="KW-0378">Hydrolase</keyword>
<dbReference type="InterPro" id="IPR003702">
    <property type="entry name" value="ActCoA_hydro_N"/>
</dbReference>
<feature type="region of interest" description="Disordered" evidence="7">
    <location>
        <begin position="526"/>
        <end position="662"/>
    </location>
</feature>
<dbReference type="InterPro" id="IPR038460">
    <property type="entry name" value="AcetylCoA_hyd_C_sf"/>
</dbReference>
<name>A0AAV8AE32_9EUKA</name>
<feature type="compositionally biased region" description="Basic and acidic residues" evidence="7">
    <location>
        <begin position="565"/>
        <end position="585"/>
    </location>
</feature>
<evidence type="ECO:0000259" key="9">
    <source>
        <dbReference type="Pfam" id="PF03914"/>
    </source>
</evidence>
<evidence type="ECO:0000256" key="5">
    <source>
        <dbReference type="ARBA" id="ARBA00017958"/>
    </source>
</evidence>
<dbReference type="EMBL" id="JANTQA010000012">
    <property type="protein sequence ID" value="KAJ3450962.1"/>
    <property type="molecule type" value="Genomic_DNA"/>
</dbReference>
<dbReference type="Proteomes" id="UP001146793">
    <property type="component" value="Unassembled WGS sequence"/>
</dbReference>
<comment type="similarity">
    <text evidence="2">Belongs to the CBF/MAK21 family.</text>
</comment>
<dbReference type="EC" id="3.1.2.1" evidence="4"/>
<dbReference type="PANTHER" id="PTHR43609">
    <property type="entry name" value="ACETYL-COA HYDROLASE"/>
    <property type="match status" value="1"/>
</dbReference>
<feature type="region of interest" description="Disordered" evidence="7">
    <location>
        <begin position="785"/>
        <end position="807"/>
    </location>
</feature>
<comment type="caution">
    <text evidence="12">The sequence shown here is derived from an EMBL/GenBank/DDBJ whole genome shotgun (WGS) entry which is preliminary data.</text>
</comment>
<evidence type="ECO:0000313" key="12">
    <source>
        <dbReference type="EMBL" id="KAJ3450962.1"/>
    </source>
</evidence>
<protein>
    <recommendedName>
        <fullName evidence="5">Acetyl-CoA hydrolase</fullName>
        <ecNumber evidence="4">3.1.2.1</ecNumber>
    </recommendedName>
    <alternativeName>
        <fullName evidence="6">Acetyl-CoA deacylase</fullName>
    </alternativeName>
</protein>
<dbReference type="GO" id="GO:0005739">
    <property type="term" value="C:mitochondrion"/>
    <property type="evidence" value="ECO:0007669"/>
    <property type="project" value="TreeGrafter"/>
</dbReference>
<evidence type="ECO:0000256" key="3">
    <source>
        <dbReference type="ARBA" id="ARBA00009632"/>
    </source>
</evidence>
<dbReference type="Pfam" id="PF03914">
    <property type="entry name" value="CBF"/>
    <property type="match status" value="1"/>
</dbReference>
<feature type="compositionally biased region" description="Low complexity" evidence="7">
    <location>
        <begin position="786"/>
        <end position="797"/>
    </location>
</feature>
<dbReference type="InterPro" id="IPR011501">
    <property type="entry name" value="Noc3_N"/>
</dbReference>
<dbReference type="GO" id="GO:0006083">
    <property type="term" value="P:acetate metabolic process"/>
    <property type="evidence" value="ECO:0007669"/>
    <property type="project" value="InterPro"/>
</dbReference>
<feature type="compositionally biased region" description="Basic residues" evidence="7">
    <location>
        <begin position="528"/>
        <end position="549"/>
    </location>
</feature>
<evidence type="ECO:0000256" key="7">
    <source>
        <dbReference type="SAM" id="MobiDB-lite"/>
    </source>
</evidence>
<gene>
    <name evidence="12" type="ORF">M0812_07158</name>
</gene>
<dbReference type="SUPFAM" id="SSF100950">
    <property type="entry name" value="NagB/RpiA/CoA transferase-like"/>
    <property type="match status" value="2"/>
</dbReference>
<feature type="domain" description="Acetyl-CoA hydrolase/transferase N-terminal" evidence="8">
    <location>
        <begin position="22"/>
        <end position="230"/>
    </location>
</feature>
<dbReference type="Gene3D" id="3.40.1080.20">
    <property type="entry name" value="Acetyl-CoA hydrolase/transferase C-terminal domain"/>
    <property type="match status" value="1"/>
</dbReference>
<feature type="domain" description="CCAAT-binding factor" evidence="9">
    <location>
        <begin position="1040"/>
        <end position="1220"/>
    </location>
</feature>
<evidence type="ECO:0000259" key="10">
    <source>
        <dbReference type="Pfam" id="PF07540"/>
    </source>
</evidence>
<feature type="domain" description="Nucleolar complex-associated protein 3 N-terminal" evidence="10">
    <location>
        <begin position="680"/>
        <end position="771"/>
    </location>
</feature>
<evidence type="ECO:0000256" key="4">
    <source>
        <dbReference type="ARBA" id="ARBA00011920"/>
    </source>
</evidence>
<evidence type="ECO:0000313" key="13">
    <source>
        <dbReference type="Proteomes" id="UP001146793"/>
    </source>
</evidence>
<reference evidence="12" key="1">
    <citation type="submission" date="2022-08" db="EMBL/GenBank/DDBJ databases">
        <title>Novel sulphate-reducing endosymbionts in the free-living metamonad Anaeramoeba.</title>
        <authorList>
            <person name="Jerlstrom-Hultqvist J."/>
            <person name="Cepicka I."/>
            <person name="Gallot-Lavallee L."/>
            <person name="Salas-Leiva D."/>
            <person name="Curtis B.A."/>
            <person name="Zahonova K."/>
            <person name="Pipaliya S."/>
            <person name="Dacks J."/>
            <person name="Roger A.J."/>
        </authorList>
    </citation>
    <scope>NUCLEOTIDE SEQUENCE</scope>
    <source>
        <strain evidence="12">Busselton2</strain>
    </source>
</reference>
<evidence type="ECO:0000256" key="6">
    <source>
        <dbReference type="ARBA" id="ARBA00029672"/>
    </source>
</evidence>
<dbReference type="InterPro" id="IPR026888">
    <property type="entry name" value="AcetylCoA_hyd_C"/>
</dbReference>
<dbReference type="InterPro" id="IPR046433">
    <property type="entry name" value="ActCoA_hydro"/>
</dbReference>
<feature type="domain" description="Acetyl-CoA hydrolase/transferase C-terminal" evidence="11">
    <location>
        <begin position="333"/>
        <end position="481"/>
    </location>
</feature>
<dbReference type="Pfam" id="PF13336">
    <property type="entry name" value="AcetylCoA_hyd_C"/>
    <property type="match status" value="1"/>
</dbReference>
<evidence type="ECO:0000256" key="1">
    <source>
        <dbReference type="ARBA" id="ARBA00001831"/>
    </source>
</evidence>
<dbReference type="FunFam" id="3.30.750.70:FF:000002">
    <property type="entry name" value="Acetyl-CoA hydrolase Ach1"/>
    <property type="match status" value="1"/>
</dbReference>
<proteinExistence type="inferred from homology"/>
<comment type="catalytic activity">
    <reaction evidence="1">
        <text>acetyl-CoA + H2O = acetate + CoA + H(+)</text>
        <dbReference type="Rhea" id="RHEA:20289"/>
        <dbReference type="ChEBI" id="CHEBI:15377"/>
        <dbReference type="ChEBI" id="CHEBI:15378"/>
        <dbReference type="ChEBI" id="CHEBI:30089"/>
        <dbReference type="ChEBI" id="CHEBI:57287"/>
        <dbReference type="ChEBI" id="CHEBI:57288"/>
        <dbReference type="EC" id="3.1.2.1"/>
    </reaction>
</comment>
<dbReference type="PANTHER" id="PTHR43609:SF1">
    <property type="entry name" value="ACETYL-COA HYDROLASE"/>
    <property type="match status" value="1"/>
</dbReference>
<evidence type="ECO:0000259" key="11">
    <source>
        <dbReference type="Pfam" id="PF13336"/>
    </source>
</evidence>
<dbReference type="InterPro" id="IPR037171">
    <property type="entry name" value="NagB/RpiA_transferase-like"/>
</dbReference>
<organism evidence="12 13">
    <name type="scientific">Anaeramoeba flamelloides</name>
    <dbReference type="NCBI Taxonomy" id="1746091"/>
    <lineage>
        <taxon>Eukaryota</taxon>
        <taxon>Metamonada</taxon>
        <taxon>Anaeramoebidae</taxon>
        <taxon>Anaeramoeba</taxon>
    </lineage>
</organism>
<dbReference type="Gene3D" id="3.30.750.70">
    <property type="entry name" value="4-hydroxybutyrate coenzyme like domains"/>
    <property type="match status" value="1"/>
</dbReference>
<dbReference type="GO" id="GO:0005634">
    <property type="term" value="C:nucleus"/>
    <property type="evidence" value="ECO:0007669"/>
    <property type="project" value="UniProtKB-ARBA"/>
</dbReference>
<evidence type="ECO:0000259" key="8">
    <source>
        <dbReference type="Pfam" id="PF02550"/>
    </source>
</evidence>
<sequence length="1294" mass="148973">MYTLTRNYSKLTDRILRKSLLPKICSVEDSLRFFKDGQAIGWSGFTPVGYPKKIPVALADKIERTGEKMKFDLFIGASVGAETEDRWAKLGMINRRWPYQTGKNIARGINTGKIQMGDIHLAKFAQNLAFGFFTKDKGGKLDLALIEACEIDDEGIILAGSVGATPEICQIADKIIVEINTTFRSFRGLHDIEEDLKPPFRRPNLISRVDDRVGSTHLKVDFDKIVAIVESDQKDNGRPMSAPDKTSEKIADNILDFFQNEVKQGRLPKNLLPLQSGVGNIANAVVAGLVKGPFRNLQVWTEVLQDTMLDFFDNGKLEFATSTALTFTPEAFDRLYEKWDFYAPKICLRSQQITNGAELVRRLGVIAMNTPVEFDIYAHANSTLVGGTRMISGLGGSNDFLRNGYITIMHAPSFRKTKTDPYGITSVVPKAPHIDHTEHDLDILVTEQGLADLRGLAPRQRAKEIINKCAHPVYRPILTEYYEMSLKDCLARKVAHEPQLLDKCFKMQSNLAKNGTMRIDKCHEINNKKNRSKRKRKRNKKNNKQKNQKQKQLFYSSTDEESDKNEEFEGRENQTENWERERRNFSNEQVNKPVFFHPKKEGEQEASNSEEGSEDVEQNEKYDLSFLNNQDLSNNNNNKNNNNNNNKKNLKEEVSSSDEEVNEKEEIEIDEYVLYKKIQEKKENISRISLLIIENPEKSINLVKKLFEYCSDEYKTIQQLSLLSLTRIYIDILPGYRIRKKTSKEKSVRLSKDVYKLNKFEEKLITYYEKFIEFLLTKAGIKKSNNKNNNNNNNNNNNKKKEKEKDDKEKRAFGKFYFLCIKSLCIIVESKPNFNFSEAICCSLVEKLSQKKSKTSPLIFSTLIKVLSNDTEGTLSVKIVRKICQVLKTKNFAVNPLMLRTLLHINIDPERLKLLESLKNKRSITLDPKRIRKRNDKMKRKLPRNMKIKKKHQEGIKKDLEEAEAVHNQKARAHKDLDILNAMFLTFFRILKRAPQSKLLSITLEALAKFSHLINLDFFEDILAVMNDIITEQKVDLVKSLFCIITSIKIIRRQETILNTDLKEFSDKVYSHLIDLSDIVIQKSYEKKHEKLLSSFNQNKQMNKSYLINNSKTESLLPLITECVELMFLNSKQLSITRVAGYIKKLSICTLHVDEGYAIALLTLIRKVIEKYPKTLQLLDFETTSSGIFSLQVKSPEYSNPFSTSLWELSSLRNHFSQPVIDCSQIIANNSRITERFMGEPQELANQFHLNEIGVGLPKIIRKRKKKTYVNYNHQKSLNNSPFIKNIMSELQLI</sequence>
<dbReference type="Pfam" id="PF02550">
    <property type="entry name" value="AcetylCoA_hydro"/>
    <property type="match status" value="1"/>
</dbReference>
<accession>A0AAV8AE32</accession>
<dbReference type="Pfam" id="PF07540">
    <property type="entry name" value="NOC3p"/>
    <property type="match status" value="1"/>
</dbReference>
<feature type="compositionally biased region" description="Low complexity" evidence="7">
    <location>
        <begin position="634"/>
        <end position="647"/>
    </location>
</feature>